<sequence>MSELDHNLYTVSWIAPLYIEAKAALLMLDQKHHGRFVVSRGDDYVFHAGSMCGHNVVIATLPAGQEYGTGSAAALASQLRKSFPNLWFGLLVGVAAGLPNLSRQPPRDIRLGDVLVALPDGDTAGLVAYDLGKDTGDDGFQPLRLGHVLAQTETIVRSAIGKLRLKAPNDAESFMSHYQLIQFEEHDDGDFKDPGQDQDILYEFDRDGTECKVTRESRSDRERTRVWYGPIGSGEKLMRNSQQRNELRDKYNIIGLEMEAAGTMNRIPVGVIRGVCDYADEHKNKKWQPYAAAMAAAYGKAVLREILPDRQDELLFSHLGEDWEQRRLCQLWEKSVIIWKRTLGESHRHTLEAKVNLGITYSKLQEFTKAFDQQESVLFCRKREYRRNGSSETKGAHALPYLLSIGRLASLFNKTGQLSEAWKLRLRAARLAQYHFGLHDPITFTAFNKLLNCEASLGHITSEELIQKRQKLLRDQRRFLNPVATQTHPQPEIHSSTFETMSCLAVDLETAGYEAMAIELRKELLLAQKISLGLENRETLGNMRRLARILTSKPSSSLIEVQEGIKLLEEIEAVQQKSLGPDSFQVRDTRMETFSHKISSTLRNINPNSKDELDSEDDEAFESILEDFLESTRRDDYLSRLLKRKVDYSDSSGHDFSGESGSEED</sequence>
<dbReference type="EMBL" id="VYYT01000168">
    <property type="protein sequence ID" value="KAK2760647.1"/>
    <property type="molecule type" value="Genomic_DNA"/>
</dbReference>
<proteinExistence type="predicted"/>
<dbReference type="Gene3D" id="1.25.40.10">
    <property type="entry name" value="Tetratricopeptide repeat domain"/>
    <property type="match status" value="1"/>
</dbReference>
<organism evidence="1 2">
    <name type="scientific">Colletotrichum kahawae</name>
    <name type="common">Coffee berry disease fungus</name>
    <dbReference type="NCBI Taxonomy" id="34407"/>
    <lineage>
        <taxon>Eukaryota</taxon>
        <taxon>Fungi</taxon>
        <taxon>Dikarya</taxon>
        <taxon>Ascomycota</taxon>
        <taxon>Pezizomycotina</taxon>
        <taxon>Sordariomycetes</taxon>
        <taxon>Hypocreomycetidae</taxon>
        <taxon>Glomerellales</taxon>
        <taxon>Glomerellaceae</taxon>
        <taxon>Colletotrichum</taxon>
        <taxon>Colletotrichum gloeosporioides species complex</taxon>
    </lineage>
</organism>
<dbReference type="InterPro" id="IPR053137">
    <property type="entry name" value="NLR-like"/>
</dbReference>
<dbReference type="Gene3D" id="3.40.50.1580">
    <property type="entry name" value="Nucleoside phosphorylase domain"/>
    <property type="match status" value="1"/>
</dbReference>
<accession>A0AAE0D6V4</accession>
<dbReference type="PANTHER" id="PTHR46082">
    <property type="entry name" value="ATP/GTP-BINDING PROTEIN-RELATED"/>
    <property type="match status" value="1"/>
</dbReference>
<reference evidence="1" key="1">
    <citation type="submission" date="2023-02" db="EMBL/GenBank/DDBJ databases">
        <title>Colletotrichum kahawae CIFC_Que2 genome sequencing and assembly.</title>
        <authorList>
            <person name="Baroncelli R."/>
        </authorList>
    </citation>
    <scope>NUCLEOTIDE SEQUENCE</scope>
    <source>
        <strain evidence="1">CIFC_Que2</strain>
    </source>
</reference>
<evidence type="ECO:0000313" key="2">
    <source>
        <dbReference type="Proteomes" id="UP001281614"/>
    </source>
</evidence>
<dbReference type="GO" id="GO:0003824">
    <property type="term" value="F:catalytic activity"/>
    <property type="evidence" value="ECO:0007669"/>
    <property type="project" value="InterPro"/>
</dbReference>
<gene>
    <name evidence="1" type="ORF">CKAH01_05333</name>
</gene>
<dbReference type="PANTHER" id="PTHR46082:SF11">
    <property type="entry name" value="AAA+ ATPASE DOMAIN-CONTAINING PROTEIN-RELATED"/>
    <property type="match status" value="1"/>
</dbReference>
<protein>
    <submittedName>
        <fullName evidence="1">Pfs domain-containing protein</fullName>
    </submittedName>
</protein>
<dbReference type="InterPro" id="IPR011990">
    <property type="entry name" value="TPR-like_helical_dom_sf"/>
</dbReference>
<evidence type="ECO:0000313" key="1">
    <source>
        <dbReference type="EMBL" id="KAK2760647.1"/>
    </source>
</evidence>
<dbReference type="AlphaFoldDB" id="A0AAE0D6V4"/>
<dbReference type="InterPro" id="IPR035994">
    <property type="entry name" value="Nucleoside_phosphorylase_sf"/>
</dbReference>
<dbReference type="GO" id="GO:0009116">
    <property type="term" value="P:nucleoside metabolic process"/>
    <property type="evidence" value="ECO:0007669"/>
    <property type="project" value="InterPro"/>
</dbReference>
<keyword evidence="2" id="KW-1185">Reference proteome</keyword>
<dbReference type="SUPFAM" id="SSF53167">
    <property type="entry name" value="Purine and uridine phosphorylases"/>
    <property type="match status" value="1"/>
</dbReference>
<name>A0AAE0D6V4_COLKA</name>
<dbReference type="Proteomes" id="UP001281614">
    <property type="component" value="Unassembled WGS sequence"/>
</dbReference>
<comment type="caution">
    <text evidence="1">The sequence shown here is derived from an EMBL/GenBank/DDBJ whole genome shotgun (WGS) entry which is preliminary data.</text>
</comment>